<comment type="caution">
    <text evidence="1">The sequence shown here is derived from an EMBL/GenBank/DDBJ whole genome shotgun (WGS) entry which is preliminary data.</text>
</comment>
<accession>A0A838L8R2</accession>
<dbReference type="AlphaFoldDB" id="A0A838L8R2"/>
<keyword evidence="2" id="KW-1185">Reference proteome</keyword>
<gene>
    <name evidence="1" type="ORF">HZF05_14525</name>
</gene>
<proteinExistence type="predicted"/>
<name>A0A838L8R2_9SPHN</name>
<dbReference type="Proteomes" id="UP000570166">
    <property type="component" value="Unassembled WGS sequence"/>
</dbReference>
<evidence type="ECO:0000313" key="2">
    <source>
        <dbReference type="Proteomes" id="UP000570166"/>
    </source>
</evidence>
<organism evidence="1 2">
    <name type="scientific">Sphingomonas chungangi</name>
    <dbReference type="NCBI Taxonomy" id="2683589"/>
    <lineage>
        <taxon>Bacteria</taxon>
        <taxon>Pseudomonadati</taxon>
        <taxon>Pseudomonadota</taxon>
        <taxon>Alphaproteobacteria</taxon>
        <taxon>Sphingomonadales</taxon>
        <taxon>Sphingomonadaceae</taxon>
        <taxon>Sphingomonas</taxon>
    </lineage>
</organism>
<evidence type="ECO:0000313" key="1">
    <source>
        <dbReference type="EMBL" id="MBA2935300.1"/>
    </source>
</evidence>
<reference evidence="1 2" key="1">
    <citation type="submission" date="2020-07" db="EMBL/GenBank/DDBJ databases">
        <authorList>
            <person name="Sun Q."/>
        </authorList>
    </citation>
    <scope>NUCLEOTIDE SEQUENCE [LARGE SCALE GENOMIC DNA]</scope>
    <source>
        <strain evidence="1 2">CGMCC 1.13654</strain>
    </source>
</reference>
<dbReference type="EMBL" id="JACEIB010000025">
    <property type="protein sequence ID" value="MBA2935300.1"/>
    <property type="molecule type" value="Genomic_DNA"/>
</dbReference>
<protein>
    <submittedName>
        <fullName evidence="1">Uncharacterized protein</fullName>
    </submittedName>
</protein>
<dbReference type="RefSeq" id="WP_160365298.1">
    <property type="nucleotide sequence ID" value="NZ_JACEIB010000025.1"/>
</dbReference>
<sequence>MGVVASTVAGFTALAIIAGVDLWSDRVLTRALLELVERISPFRPNGSYRSRALPEKYAVLRRKKPDG</sequence>